<organism evidence="1 2">
    <name type="scientific">Limnovirga soli</name>
    <dbReference type="NCBI Taxonomy" id="2656915"/>
    <lineage>
        <taxon>Bacteria</taxon>
        <taxon>Pseudomonadati</taxon>
        <taxon>Bacteroidota</taxon>
        <taxon>Chitinophagia</taxon>
        <taxon>Chitinophagales</taxon>
        <taxon>Chitinophagaceae</taxon>
        <taxon>Limnovirga</taxon>
    </lineage>
</organism>
<gene>
    <name evidence="1" type="ORF">GD597_10935</name>
</gene>
<comment type="caution">
    <text evidence="1">The sequence shown here is derived from an EMBL/GenBank/DDBJ whole genome shotgun (WGS) entry which is preliminary data.</text>
</comment>
<dbReference type="EMBL" id="WHPF01000007">
    <property type="protein sequence ID" value="NNV55975.1"/>
    <property type="molecule type" value="Genomic_DNA"/>
</dbReference>
<name>A0A8J8FE09_9BACT</name>
<dbReference type="Pfam" id="PF03692">
    <property type="entry name" value="CxxCxxCC"/>
    <property type="match status" value="1"/>
</dbReference>
<reference evidence="1" key="1">
    <citation type="submission" date="2019-10" db="EMBL/GenBank/DDBJ databases">
        <title>Draft genome sequence of Panacibacter sp. KCS-6.</title>
        <authorList>
            <person name="Yim K.J."/>
        </authorList>
    </citation>
    <scope>NUCLEOTIDE SEQUENCE</scope>
    <source>
        <strain evidence="1">KCS-6</strain>
    </source>
</reference>
<dbReference type="PANTHER" id="PTHR35866:SF1">
    <property type="entry name" value="YKGJ FAMILY CYSTEINE CLUSTER PROTEIN"/>
    <property type="match status" value="1"/>
</dbReference>
<keyword evidence="2" id="KW-1185">Reference proteome</keyword>
<evidence type="ECO:0008006" key="3">
    <source>
        <dbReference type="Google" id="ProtNLM"/>
    </source>
</evidence>
<dbReference type="Proteomes" id="UP000598971">
    <property type="component" value="Unassembled WGS sequence"/>
</dbReference>
<evidence type="ECO:0000313" key="2">
    <source>
        <dbReference type="Proteomes" id="UP000598971"/>
    </source>
</evidence>
<accession>A0A8J8FE09</accession>
<dbReference type="RefSeq" id="WP_171607917.1">
    <property type="nucleotide sequence ID" value="NZ_WHPF01000007.1"/>
</dbReference>
<dbReference type="InterPro" id="IPR005358">
    <property type="entry name" value="Puta_zinc/iron-chelating_dom"/>
</dbReference>
<proteinExistence type="predicted"/>
<dbReference type="PANTHER" id="PTHR35866">
    <property type="entry name" value="PUTATIVE-RELATED"/>
    <property type="match status" value="1"/>
</dbReference>
<protein>
    <recommendedName>
        <fullName evidence="3">YkgJ family cysteine cluster protein</fullName>
    </recommendedName>
</protein>
<sequence>MITDLNTIAGLAIANETANNHLKAILLAMDSDAVDATVVDLQATITPQIDCTQCGNCCRSLMINVEKTDAERLAQHLQLSTQQVYERYIETSSQGSLAVMNTIPCHFLCDNKCTVYAARPAECREFPGLEAPDFTKRLFATFMHYGRCPIIFNVIEGLKTAVL</sequence>
<dbReference type="AlphaFoldDB" id="A0A8J8FE09"/>
<evidence type="ECO:0000313" key="1">
    <source>
        <dbReference type="EMBL" id="NNV55975.1"/>
    </source>
</evidence>